<evidence type="ECO:0000313" key="4">
    <source>
        <dbReference type="Proteomes" id="UP000036947"/>
    </source>
</evidence>
<dbReference type="InterPro" id="IPR052523">
    <property type="entry name" value="Trichothecene_AcTrans"/>
</dbReference>
<protein>
    <recommendedName>
        <fullName evidence="2">N-acetyltransferase domain-containing protein</fullName>
    </recommendedName>
</protein>
<dbReference type="Proteomes" id="UP000036947">
    <property type="component" value="Unassembled WGS sequence"/>
</dbReference>
<dbReference type="STRING" id="1163406.A0A0L0N1L1"/>
<dbReference type="CDD" id="cd04301">
    <property type="entry name" value="NAT_SF"/>
    <property type="match status" value="1"/>
</dbReference>
<evidence type="ECO:0000259" key="2">
    <source>
        <dbReference type="PROSITE" id="PS51186"/>
    </source>
</evidence>
<proteinExistence type="predicted"/>
<dbReference type="InterPro" id="IPR016181">
    <property type="entry name" value="Acyl_CoA_acyltransferase"/>
</dbReference>
<gene>
    <name evidence="3" type="ORF">TOPH_07397</name>
</gene>
<dbReference type="EMBL" id="LFRF01000030">
    <property type="protein sequence ID" value="KND87967.1"/>
    <property type="molecule type" value="Genomic_DNA"/>
</dbReference>
<dbReference type="GO" id="GO:0016747">
    <property type="term" value="F:acyltransferase activity, transferring groups other than amino-acyl groups"/>
    <property type="evidence" value="ECO:0007669"/>
    <property type="project" value="InterPro"/>
</dbReference>
<dbReference type="Pfam" id="PF13508">
    <property type="entry name" value="Acetyltransf_7"/>
    <property type="match status" value="1"/>
</dbReference>
<dbReference type="PANTHER" id="PTHR42791">
    <property type="entry name" value="GNAT FAMILY ACETYLTRANSFERASE"/>
    <property type="match status" value="1"/>
</dbReference>
<reference evidence="3 4" key="1">
    <citation type="journal article" date="2015" name="BMC Genomics">
        <title>The genome of the truffle-parasite Tolypocladium ophioglossoides and the evolution of antifungal peptaibiotics.</title>
        <authorList>
            <person name="Quandt C.A."/>
            <person name="Bushley K.E."/>
            <person name="Spatafora J.W."/>
        </authorList>
    </citation>
    <scope>NUCLEOTIDE SEQUENCE [LARGE SCALE GENOMIC DNA]</scope>
    <source>
        <strain evidence="3 4">CBS 100239</strain>
    </source>
</reference>
<dbReference type="PROSITE" id="PS51186">
    <property type="entry name" value="GNAT"/>
    <property type="match status" value="1"/>
</dbReference>
<name>A0A0L0N1L1_TOLOC</name>
<feature type="compositionally biased region" description="Polar residues" evidence="1">
    <location>
        <begin position="223"/>
        <end position="235"/>
    </location>
</feature>
<keyword evidence="4" id="KW-1185">Reference proteome</keyword>
<feature type="region of interest" description="Disordered" evidence="1">
    <location>
        <begin position="223"/>
        <end position="246"/>
    </location>
</feature>
<dbReference type="Gene3D" id="3.40.630.30">
    <property type="match status" value="1"/>
</dbReference>
<evidence type="ECO:0000256" key="1">
    <source>
        <dbReference type="SAM" id="MobiDB-lite"/>
    </source>
</evidence>
<organism evidence="3 4">
    <name type="scientific">Tolypocladium ophioglossoides (strain CBS 100239)</name>
    <name type="common">Snaketongue truffleclub</name>
    <name type="synonym">Elaphocordyceps ophioglossoides</name>
    <dbReference type="NCBI Taxonomy" id="1163406"/>
    <lineage>
        <taxon>Eukaryota</taxon>
        <taxon>Fungi</taxon>
        <taxon>Dikarya</taxon>
        <taxon>Ascomycota</taxon>
        <taxon>Pezizomycotina</taxon>
        <taxon>Sordariomycetes</taxon>
        <taxon>Hypocreomycetidae</taxon>
        <taxon>Hypocreales</taxon>
        <taxon>Ophiocordycipitaceae</taxon>
        <taxon>Tolypocladium</taxon>
    </lineage>
</organism>
<feature type="domain" description="N-acetyltransferase" evidence="2">
    <location>
        <begin position="47"/>
        <end position="231"/>
    </location>
</feature>
<evidence type="ECO:0000313" key="3">
    <source>
        <dbReference type="EMBL" id="KND87967.1"/>
    </source>
</evidence>
<sequence length="246" mass="27705">MDFCESNLMPQLQFSLSEVDISDAENIARHVEVPAMQNGPLFRTTFPRSDTITEAQREEIIRWYVSMLEDAFQDGQESFLKGCSLDGTPIGFCGWTVIERNREVQVGTNNGQADGPPKRKQKKGTWLPEAIDIDGWTALSGALRTERDRVLKDLDSICRLTLMAVNPNYQRQGIGSMMMQRICEETDRHGRCAYVLAAPDGIPLYAKFDFEIVGRVETPQGTITSMFRPSRQPSNGRPRVEAERVG</sequence>
<dbReference type="SUPFAM" id="SSF55729">
    <property type="entry name" value="Acyl-CoA N-acyltransferases (Nat)"/>
    <property type="match status" value="1"/>
</dbReference>
<dbReference type="InterPro" id="IPR000182">
    <property type="entry name" value="GNAT_dom"/>
</dbReference>
<dbReference type="AlphaFoldDB" id="A0A0L0N1L1"/>
<accession>A0A0L0N1L1</accession>
<dbReference type="OrthoDB" id="2744543at2759"/>
<comment type="caution">
    <text evidence="3">The sequence shown here is derived from an EMBL/GenBank/DDBJ whole genome shotgun (WGS) entry which is preliminary data.</text>
</comment>
<dbReference type="PANTHER" id="PTHR42791:SF1">
    <property type="entry name" value="N-ACETYLTRANSFERASE DOMAIN-CONTAINING PROTEIN"/>
    <property type="match status" value="1"/>
</dbReference>